<evidence type="ECO:0000313" key="3">
    <source>
        <dbReference type="EMBL" id="MDR6238483.1"/>
    </source>
</evidence>
<evidence type="ECO:0000313" key="4">
    <source>
        <dbReference type="Proteomes" id="UP001185092"/>
    </source>
</evidence>
<sequence length="565" mass="64018">MNQSKQDHSNNTTLQFLADQKMKANWKAVQLKKKDNSKSSFENSNNDLSIAQLHADIEAIKSSEHFKMWNTPPSGDLPAQKKENSTTRHTNLDASKSNNTGLPHQLKTGVENLSGYSMDDVKVHYNSDKPAQLQAHAFAQGTDIHIASGQEKHLPHEAWHVVQQKQGRVKPTMQMKGKVNINDDAGLEKEADEMGAKAIDYSEKIETHINLNNSRTSKNQGITQRLVINAQSNDRGVRDAVNSTVTHRQWGDDNNELNEQEARNHHQSTVYENSEDNALSDFNNNEPIHIVGHGAVVLDDKNVGFRAITIGNKSPEELVEFFNRTNLPKDFTGLIYLQACYSAAGYHKSFLERFRKCMFKNGWTSFKIKGNLGSSRVTNGAIDIQDQNKETAALYWLLSNSRPIIEEIKNTPLPTLAKVFRNRRRQFLEARSESVVEIKELLEEKLVNVKVEEAGEVKEVKVAGEAEAEETTPVYSAESPENTIITPASTPISLPNENIYYKDNEKYRNKLIRKSKSLIEFLESEKFCSDDLRKIEYKIKIQQKAINQIVSLIERPLYESNENNN</sequence>
<feature type="region of interest" description="Disordered" evidence="1">
    <location>
        <begin position="67"/>
        <end position="104"/>
    </location>
</feature>
<feature type="domain" description="eCIS core" evidence="2">
    <location>
        <begin position="102"/>
        <end position="167"/>
    </location>
</feature>
<name>A0AAE4BS37_9BACT</name>
<evidence type="ECO:0000259" key="2">
    <source>
        <dbReference type="Pfam" id="PF13699"/>
    </source>
</evidence>
<reference evidence="3" key="1">
    <citation type="submission" date="2023-07" db="EMBL/GenBank/DDBJ databases">
        <title>Genomic Encyclopedia of Type Strains, Phase IV (KMG-IV): sequencing the most valuable type-strain genomes for metagenomic binning, comparative biology and taxonomic classification.</title>
        <authorList>
            <person name="Goeker M."/>
        </authorList>
    </citation>
    <scope>NUCLEOTIDE SEQUENCE</scope>
    <source>
        <strain evidence="3">DSM 26174</strain>
    </source>
</reference>
<dbReference type="Pfam" id="PF13699">
    <property type="entry name" value="eCIS_core"/>
    <property type="match status" value="1"/>
</dbReference>
<dbReference type="AlphaFoldDB" id="A0AAE4BS37"/>
<accession>A0AAE4BS37</accession>
<protein>
    <recommendedName>
        <fullName evidence="2">eCIS core domain-containing protein</fullName>
    </recommendedName>
</protein>
<dbReference type="Proteomes" id="UP001185092">
    <property type="component" value="Unassembled WGS sequence"/>
</dbReference>
<dbReference type="RefSeq" id="WP_309937994.1">
    <property type="nucleotide sequence ID" value="NZ_AP025305.1"/>
</dbReference>
<evidence type="ECO:0000256" key="1">
    <source>
        <dbReference type="SAM" id="MobiDB-lite"/>
    </source>
</evidence>
<organism evidence="3 4">
    <name type="scientific">Aureibacter tunicatorum</name>
    <dbReference type="NCBI Taxonomy" id="866807"/>
    <lineage>
        <taxon>Bacteria</taxon>
        <taxon>Pseudomonadati</taxon>
        <taxon>Bacteroidota</taxon>
        <taxon>Cytophagia</taxon>
        <taxon>Cytophagales</taxon>
        <taxon>Persicobacteraceae</taxon>
        <taxon>Aureibacter</taxon>
    </lineage>
</organism>
<feature type="compositionally biased region" description="Polar residues" evidence="1">
    <location>
        <begin position="87"/>
        <end position="102"/>
    </location>
</feature>
<gene>
    <name evidence="3" type="ORF">HNQ88_001520</name>
</gene>
<comment type="caution">
    <text evidence="3">The sequence shown here is derived from an EMBL/GenBank/DDBJ whole genome shotgun (WGS) entry which is preliminary data.</text>
</comment>
<dbReference type="InterPro" id="IPR025295">
    <property type="entry name" value="eCIS_core_dom"/>
</dbReference>
<keyword evidence="4" id="KW-1185">Reference proteome</keyword>
<proteinExistence type="predicted"/>
<dbReference type="EMBL" id="JAVDQD010000002">
    <property type="protein sequence ID" value="MDR6238483.1"/>
    <property type="molecule type" value="Genomic_DNA"/>
</dbReference>